<name>A0AB39I6X9_9PSED</name>
<proteinExistence type="predicted"/>
<dbReference type="EMBL" id="CP162607">
    <property type="protein sequence ID" value="XDK37708.1"/>
    <property type="molecule type" value="Genomic_DNA"/>
</dbReference>
<sequence length="650" mass="70120">MNIQVKPSAHQARMDSSKLRRNANMAVPAPQLADINPLLPDTSDDDLNQLHSQYQGQALAVDVPQFDQGSNPGLPGRIYLQWQGIRLDETIFRFTTPIAPGDFPLKLTLPGNVTVNAGPFQLSYVVYTGGNPAVSESLTINIDRTPPNGGNAGALITLPLEVEANGITAEYLAANDNKVVVTVPSTYGDARIDDEVVVYLGSTIPQALLVGTFTRADLGLPITVDLTEAMLTGKEGAQTLFYTLADRKGNVGRQSAFKHVNITLAPAPSNLQPPKVPVGDDSLIDHADAIQGVIVQIDPYTNWSTGDQVVVAFDGVDRPAQSMPELGAVVELPYSAVLNDDPGVKQSRITYKIVRGNREIPEPVGYEVDVDLRTPGPVDPTDPPGVVHPLLALPVVQGAVTVDPDELTEDDAGQSATAAVDLYGGAKAGDVVQLYWDSVAVPAPDGEYRVLGSEPPTFKMPFTIPWTLIDDRGNSDALPVHYTVAHPAVNENIITSGAKLVRVQVSTIVVPDPKFQFADLEEDPAGNWFNCSSLRQDEAGVWSIVIRVPGGEPKLANQELAFVYQGWVDEAGTTPVPGNEYPFTFTPTDEQANNGFVVYVPYDPWFLTTDLRYGSIVYTALIDGFPVRSERHLGAFWMSSAGQTCRLTFR</sequence>
<accession>A0AB39I6X9</accession>
<gene>
    <name evidence="1" type="ORF">AB4Y39_03180</name>
</gene>
<organism evidence="1">
    <name type="scientific">Pseudomonas sp. Hg7Tf</name>
    <dbReference type="NCBI Taxonomy" id="3236988"/>
    <lineage>
        <taxon>Bacteria</taxon>
        <taxon>Pseudomonadati</taxon>
        <taxon>Pseudomonadota</taxon>
        <taxon>Gammaproteobacteria</taxon>
        <taxon>Pseudomonadales</taxon>
        <taxon>Pseudomonadaceae</taxon>
        <taxon>Pseudomonas</taxon>
    </lineage>
</organism>
<dbReference type="RefSeq" id="WP_280040637.1">
    <property type="nucleotide sequence ID" value="NZ_CP162607.1"/>
</dbReference>
<protein>
    <submittedName>
        <fullName evidence="1">Uncharacterized protein</fullName>
    </submittedName>
</protein>
<reference evidence="1" key="1">
    <citation type="submission" date="2024-07" db="EMBL/GenBank/DDBJ databases">
        <title>Identification and characteristics of a novel species of coltsfoot's symbiotic bacteria.</title>
        <authorList>
            <person name="Juszczyk A."/>
            <person name="Jasielczuk I."/>
            <person name="Gurgul A."/>
            <person name="Rogala M."/>
            <person name="Kowalczyk A."/>
            <person name="Szmatola T."/>
            <person name="Kosecka-Strojek M."/>
            <person name="Arent Z."/>
            <person name="Latowski D."/>
        </authorList>
    </citation>
    <scope>NUCLEOTIDE SEQUENCE</scope>
    <source>
        <strain evidence="1">Hg7Tf</strain>
    </source>
</reference>
<evidence type="ECO:0000313" key="1">
    <source>
        <dbReference type="EMBL" id="XDK37708.1"/>
    </source>
</evidence>
<dbReference type="AlphaFoldDB" id="A0AB39I6X9"/>